<dbReference type="RefSeq" id="WP_090919421.1">
    <property type="nucleotide sequence ID" value="NZ_CP016180.1"/>
</dbReference>
<evidence type="ECO:0000313" key="8">
    <source>
        <dbReference type="Proteomes" id="UP000198883"/>
    </source>
</evidence>
<dbReference type="InterPro" id="IPR036390">
    <property type="entry name" value="WH_DNA-bd_sf"/>
</dbReference>
<evidence type="ECO:0000256" key="3">
    <source>
        <dbReference type="ARBA" id="ARBA00023125"/>
    </source>
</evidence>
<dbReference type="Pfam" id="PF03466">
    <property type="entry name" value="LysR_substrate"/>
    <property type="match status" value="1"/>
</dbReference>
<evidence type="ECO:0000313" key="9">
    <source>
        <dbReference type="Proteomes" id="UP001224812"/>
    </source>
</evidence>
<dbReference type="InterPro" id="IPR005119">
    <property type="entry name" value="LysR_subst-bd"/>
</dbReference>
<dbReference type="GO" id="GO:0019344">
    <property type="term" value="P:cysteine biosynthetic process"/>
    <property type="evidence" value="ECO:0007669"/>
    <property type="project" value="TreeGrafter"/>
</dbReference>
<dbReference type="OrthoDB" id="5297026at2"/>
<dbReference type="PANTHER" id="PTHR30126">
    <property type="entry name" value="HTH-TYPE TRANSCRIPTIONAL REGULATOR"/>
    <property type="match status" value="1"/>
</dbReference>
<gene>
    <name evidence="6" type="primary">cysB</name>
    <name evidence="6" type="ORF">QJT92_01860</name>
    <name evidence="7" type="ORF">SAMN05444853_10194</name>
</gene>
<feature type="domain" description="HTH lysR-type" evidence="5">
    <location>
        <begin position="1"/>
        <end position="59"/>
    </location>
</feature>
<evidence type="ECO:0000256" key="2">
    <source>
        <dbReference type="ARBA" id="ARBA00023015"/>
    </source>
</evidence>
<dbReference type="InterPro" id="IPR000847">
    <property type="entry name" value="LysR_HTH_N"/>
</dbReference>
<dbReference type="CDD" id="cd08413">
    <property type="entry name" value="PBP2_CysB_like"/>
    <property type="match status" value="1"/>
</dbReference>
<dbReference type="GO" id="GO:0000976">
    <property type="term" value="F:transcription cis-regulatory region binding"/>
    <property type="evidence" value="ECO:0007669"/>
    <property type="project" value="TreeGrafter"/>
</dbReference>
<keyword evidence="4" id="KW-0804">Transcription</keyword>
<proteinExistence type="inferred from homology"/>
<dbReference type="PROSITE" id="PS50931">
    <property type="entry name" value="HTH_LYSR"/>
    <property type="match status" value="1"/>
</dbReference>
<dbReference type="InterPro" id="IPR036388">
    <property type="entry name" value="WH-like_DNA-bd_sf"/>
</dbReference>
<evidence type="ECO:0000313" key="6">
    <source>
        <dbReference type="EMBL" id="MDP8084679.1"/>
    </source>
</evidence>
<reference evidence="8" key="2">
    <citation type="submission" date="2016-10" db="EMBL/GenBank/DDBJ databases">
        <authorList>
            <person name="Varghese N."/>
            <person name="Submissions S."/>
        </authorList>
    </citation>
    <scope>NUCLEOTIDE SEQUENCE [LARGE SCALE GENOMIC DNA]</scope>
    <source>
        <strain evidence="8">DSM 24204</strain>
    </source>
</reference>
<reference evidence="7" key="1">
    <citation type="submission" date="2016-10" db="EMBL/GenBank/DDBJ databases">
        <authorList>
            <person name="de Groot N.N."/>
        </authorList>
    </citation>
    <scope>NUCLEOTIDE SEQUENCE [LARGE SCALE GENOMIC DNA]</scope>
    <source>
        <strain evidence="7">DSM 24204</strain>
    </source>
</reference>
<dbReference type="Proteomes" id="UP001224812">
    <property type="component" value="Unassembled WGS sequence"/>
</dbReference>
<protein>
    <submittedName>
        <fullName evidence="6">HTH-type transcriptional regulator CysB</fullName>
    </submittedName>
    <submittedName>
        <fullName evidence="7">LysR family transcriptional regulator, cys regulon transcriptional activator</fullName>
    </submittedName>
</protein>
<dbReference type="Proteomes" id="UP000198883">
    <property type="component" value="Unassembled WGS sequence"/>
</dbReference>
<dbReference type="Pfam" id="PF00126">
    <property type="entry name" value="HTH_1"/>
    <property type="match status" value="1"/>
</dbReference>
<comment type="similarity">
    <text evidence="1">Belongs to the LysR transcriptional regulatory family.</text>
</comment>
<dbReference type="EMBL" id="FOBN01000001">
    <property type="protein sequence ID" value="SEL90139.1"/>
    <property type="molecule type" value="Genomic_DNA"/>
</dbReference>
<keyword evidence="9" id="KW-1185">Reference proteome</keyword>
<dbReference type="PANTHER" id="PTHR30126:SF6">
    <property type="entry name" value="HTH-TYPE TRANSCRIPTIONAL REGULATOR CYSB-RELATED"/>
    <property type="match status" value="1"/>
</dbReference>
<dbReference type="InterPro" id="IPR037423">
    <property type="entry name" value="CysB_PBP2"/>
</dbReference>
<dbReference type="SUPFAM" id="SSF46785">
    <property type="entry name" value="Winged helix' DNA-binding domain"/>
    <property type="match status" value="1"/>
</dbReference>
<dbReference type="Gene3D" id="1.10.10.10">
    <property type="entry name" value="Winged helix-like DNA-binding domain superfamily/Winged helix DNA-binding domain"/>
    <property type="match status" value="1"/>
</dbReference>
<organism evidence="7 8">
    <name type="scientific">Phocoenobacter skyensis</name>
    <dbReference type="NCBI Taxonomy" id="97481"/>
    <lineage>
        <taxon>Bacteria</taxon>
        <taxon>Pseudomonadati</taxon>
        <taxon>Pseudomonadota</taxon>
        <taxon>Gammaproteobacteria</taxon>
        <taxon>Pasteurellales</taxon>
        <taxon>Pasteurellaceae</taxon>
        <taxon>Phocoenobacter</taxon>
    </lineage>
</organism>
<evidence type="ECO:0000313" key="7">
    <source>
        <dbReference type="EMBL" id="SEL90139.1"/>
    </source>
</evidence>
<dbReference type="EMBL" id="JASAVS010000002">
    <property type="protein sequence ID" value="MDP8084679.1"/>
    <property type="molecule type" value="Genomic_DNA"/>
</dbReference>
<name>A0A1H7U023_9PAST</name>
<keyword evidence="2" id="KW-0805">Transcription regulation</keyword>
<dbReference type="GeneID" id="83544759"/>
<evidence type="ECO:0000259" key="5">
    <source>
        <dbReference type="PROSITE" id="PS50931"/>
    </source>
</evidence>
<accession>A0A1H7U023</accession>
<evidence type="ECO:0000256" key="1">
    <source>
        <dbReference type="ARBA" id="ARBA00009437"/>
    </source>
</evidence>
<sequence length="327" mass="37064">MKLIQLRYIVEIVNQNLNISDTAKALYTSQPGISKQVRLLEQELGINIFERNGKHLKGLTVEGEKIVKIAREVLVKSEGIKLIAEEKTQPNKGVIRIAASNTQARYVLPNVITAFKQKYPNISIHLHQGSPIQIYSALLENEVDLVIVTESQNLFDGVILLPCYLWNRSVIVKKDHPLAKFVNQPSALTVKELSKYDLITYTFGFSENSDLDNAFNQAGVLPKIVFSATDADVIKTYVRLGMGVGIMASMAYTELDKDLVAINVQHLFQASMTHIAFKRGMFLRHYLYDFITEFSPHLTRTVVEKAEQLRDNNSITRLFEHTQLEEK</sequence>
<dbReference type="Gene3D" id="3.40.190.10">
    <property type="entry name" value="Periplasmic binding protein-like II"/>
    <property type="match status" value="2"/>
</dbReference>
<dbReference type="AlphaFoldDB" id="A0A1H7U023"/>
<dbReference type="SUPFAM" id="SSF53850">
    <property type="entry name" value="Periplasmic binding protein-like II"/>
    <property type="match status" value="1"/>
</dbReference>
<dbReference type="STRING" id="97481.SAMN05444853_10194"/>
<keyword evidence="3" id="KW-0238">DNA-binding</keyword>
<dbReference type="GO" id="GO:0003700">
    <property type="term" value="F:DNA-binding transcription factor activity"/>
    <property type="evidence" value="ECO:0007669"/>
    <property type="project" value="InterPro"/>
</dbReference>
<reference evidence="6 9" key="3">
    <citation type="journal article" date="2023" name="Front. Microbiol.">
        <title>Phylogeography and host specificity of Pasteurellaceae pathogenic to sea-farmed fish in the north-east Atlantic.</title>
        <authorList>
            <person name="Gulla S."/>
            <person name="Colquhoun D.J."/>
            <person name="Olsen A.B."/>
            <person name="Spilsberg B."/>
            <person name="Lagesen K."/>
            <person name="Aakesson C.P."/>
            <person name="Strom S."/>
            <person name="Manji F."/>
            <person name="Birkbeck T.H."/>
            <person name="Nilsen H.K."/>
        </authorList>
    </citation>
    <scope>NUCLEOTIDE SEQUENCE [LARGE SCALE GENOMIC DNA]</scope>
    <source>
        <strain evidence="6 9">VIO11850</strain>
    </source>
</reference>
<dbReference type="PRINTS" id="PR00039">
    <property type="entry name" value="HTHLYSR"/>
</dbReference>
<dbReference type="NCBIfam" id="NF009326">
    <property type="entry name" value="PRK12681.1"/>
    <property type="match status" value="1"/>
</dbReference>
<evidence type="ECO:0000256" key="4">
    <source>
        <dbReference type="ARBA" id="ARBA00023163"/>
    </source>
</evidence>